<reference evidence="1" key="1">
    <citation type="submission" date="2022-02" db="EMBL/GenBank/DDBJ databases">
        <title>Plant Genome Project.</title>
        <authorList>
            <person name="Zhang R.-G."/>
        </authorList>
    </citation>
    <scope>NUCLEOTIDE SEQUENCE</scope>
    <source>
        <strain evidence="1">AT1</strain>
    </source>
</reference>
<evidence type="ECO:0000313" key="2">
    <source>
        <dbReference type="Proteomes" id="UP001062846"/>
    </source>
</evidence>
<evidence type="ECO:0000313" key="1">
    <source>
        <dbReference type="EMBL" id="KAI8551452.1"/>
    </source>
</evidence>
<dbReference type="EMBL" id="CM046393">
    <property type="protein sequence ID" value="KAI8551452.1"/>
    <property type="molecule type" value="Genomic_DNA"/>
</dbReference>
<proteinExistence type="predicted"/>
<name>A0ACC0NDP1_RHOML</name>
<keyword evidence="2" id="KW-1185">Reference proteome</keyword>
<comment type="caution">
    <text evidence="1">The sequence shown here is derived from an EMBL/GenBank/DDBJ whole genome shotgun (WGS) entry which is preliminary data.</text>
</comment>
<protein>
    <submittedName>
        <fullName evidence="1">Uncharacterized protein</fullName>
    </submittedName>
</protein>
<dbReference type="Proteomes" id="UP001062846">
    <property type="component" value="Chromosome 6"/>
</dbReference>
<organism evidence="1 2">
    <name type="scientific">Rhododendron molle</name>
    <name type="common">Chinese azalea</name>
    <name type="synonym">Azalea mollis</name>
    <dbReference type="NCBI Taxonomy" id="49168"/>
    <lineage>
        <taxon>Eukaryota</taxon>
        <taxon>Viridiplantae</taxon>
        <taxon>Streptophyta</taxon>
        <taxon>Embryophyta</taxon>
        <taxon>Tracheophyta</taxon>
        <taxon>Spermatophyta</taxon>
        <taxon>Magnoliopsida</taxon>
        <taxon>eudicotyledons</taxon>
        <taxon>Gunneridae</taxon>
        <taxon>Pentapetalae</taxon>
        <taxon>asterids</taxon>
        <taxon>Ericales</taxon>
        <taxon>Ericaceae</taxon>
        <taxon>Ericoideae</taxon>
        <taxon>Rhodoreae</taxon>
        <taxon>Rhododendron</taxon>
    </lineage>
</organism>
<accession>A0ACC0NDP1</accession>
<sequence>MDLLFSWSLFLTLLLSASVADSVHGGNETDRLALLSFKAQITGDHFGILNLWNESIHFCQWVGVTCGRRHPTRVIVLNLDGRELVGPVSPHIGNLSFLKELSLVNNSFSHEIPPQLGRLKRLREIWMDNNSFTGEIPTNISGCSNLIMLILPQNRLSGKIPVELGSLSKLETLSIYDNHLVGGIPSTFGNLSSLIIFNAVGNRIGGSIPYALGKLKKLEVLEVGANRLVGTIPSSIFNISSLTDFRAVSNQLQGMLPSELGNTLPNLQIIEVGMNLFTGSLPISLSNATKLYYIGFILNNFTGKVPYLEKLNNLERLHLGKNHLGSGEADDLSFLNSLTNATHLTYLAVSSNNFGGLLPNTISNFSTDLRILDISGTNIVGSIPTGIGNLVNLQLLGLADNHLTGQIPSYIGKLQNLEILNLFGNKFYGNIPLSIGNLTRLTTLLLYENNLHGSIPSSLGKCQKLVHLRLQQNNLIGTIPREVMSLSSILRLQISRNNLTGSLPMEIGILKNLEELYVSENMLSSKIPNSLGSCVKLRVLNMEGNKFSGTLPQSLSNLRGMEEIDISHNNFSGQIPDYFENFHFLHKLNLSFNDFEGVVPQRGIYGNATVISVKGNNKLCGGIAELELQSCNSKGYRKKRSSLTMNLIISISCGFLGLSLMLCFFYRTSFRRRTNVSSFNLLRNSFLKLSYQSLLKATDGFSPANLIGVGGFGSVYRGILDHGRKVVAIKVLNLHFAGASKSFIAECKALKNIKHRNLVKVLTACSSIDYQGNDFKALVYEFMVNGSLEEWLHWNENEHEVRNESKSLILQRLNIAIDVASALDYLHHYSTEPIVHCDLKPNNVLLDEEMVGHVADFGLARFLRDATSTSSVDQSSSIGIRGSVGYAAPEYGMGNEVSTSGDVYSYGILVLEMFTAKRPTYSMFIDGMTLHNFAKTALAEQVERIVDPTLLQQTEQGEASSSINSGQSQSFIRSHMIREILISILNVGIVCSEELPRDRPVMNEVLTRLHVCKKTLVRDGR</sequence>
<gene>
    <name evidence="1" type="ORF">RHMOL_Rhmol06G0186900</name>
</gene>